<organism evidence="1 2">
    <name type="scientific">Saccharomycopsis crataegensis</name>
    <dbReference type="NCBI Taxonomy" id="43959"/>
    <lineage>
        <taxon>Eukaryota</taxon>
        <taxon>Fungi</taxon>
        <taxon>Dikarya</taxon>
        <taxon>Ascomycota</taxon>
        <taxon>Saccharomycotina</taxon>
        <taxon>Saccharomycetes</taxon>
        <taxon>Saccharomycopsidaceae</taxon>
        <taxon>Saccharomycopsis</taxon>
    </lineage>
</organism>
<protein>
    <submittedName>
        <fullName evidence="1">Uncharacterized protein</fullName>
    </submittedName>
</protein>
<gene>
    <name evidence="1" type="ORF">DASC09_055370</name>
</gene>
<sequence>MDDTTPSKSPPVTALVLDLDPEAAKLIDLRNQVVSCPDKDLSEKIERLRINKYIIGAQTYNIDPRPTLNKNPFVEVTNFRIIEPNNVKSSQVEHAFDDGVYRVLSKDLGADDGPTY</sequence>
<dbReference type="RefSeq" id="XP_064855194.1">
    <property type="nucleotide sequence ID" value="XM_064999122.1"/>
</dbReference>
<evidence type="ECO:0000313" key="2">
    <source>
        <dbReference type="Proteomes" id="UP001360560"/>
    </source>
</evidence>
<proteinExistence type="predicted"/>
<dbReference type="Proteomes" id="UP001360560">
    <property type="component" value="Unassembled WGS sequence"/>
</dbReference>
<keyword evidence="2" id="KW-1185">Reference proteome</keyword>
<reference evidence="1 2" key="1">
    <citation type="journal article" date="2023" name="Elife">
        <title>Identification of key yeast species and microbe-microbe interactions impacting larval growth of Drosophila in the wild.</title>
        <authorList>
            <person name="Mure A."/>
            <person name="Sugiura Y."/>
            <person name="Maeda R."/>
            <person name="Honda K."/>
            <person name="Sakurai N."/>
            <person name="Takahashi Y."/>
            <person name="Watada M."/>
            <person name="Katoh T."/>
            <person name="Gotoh A."/>
            <person name="Gotoh Y."/>
            <person name="Taniguchi I."/>
            <person name="Nakamura K."/>
            <person name="Hayashi T."/>
            <person name="Katayama T."/>
            <person name="Uemura T."/>
            <person name="Hattori Y."/>
        </authorList>
    </citation>
    <scope>NUCLEOTIDE SEQUENCE [LARGE SCALE GENOMIC DNA]</scope>
    <source>
        <strain evidence="1 2">SC-9</strain>
    </source>
</reference>
<dbReference type="EMBL" id="BTFZ01000019">
    <property type="protein sequence ID" value="GMM38198.1"/>
    <property type="molecule type" value="Genomic_DNA"/>
</dbReference>
<accession>A0AAV5QTM8</accession>
<dbReference type="GeneID" id="90076187"/>
<evidence type="ECO:0000313" key="1">
    <source>
        <dbReference type="EMBL" id="GMM38198.1"/>
    </source>
</evidence>
<name>A0AAV5QTM8_9ASCO</name>
<dbReference type="AlphaFoldDB" id="A0AAV5QTM8"/>
<comment type="caution">
    <text evidence="1">The sequence shown here is derived from an EMBL/GenBank/DDBJ whole genome shotgun (WGS) entry which is preliminary data.</text>
</comment>